<dbReference type="STRING" id="299467.A0A443SN46"/>
<dbReference type="GO" id="GO:0046872">
    <property type="term" value="F:metal ion binding"/>
    <property type="evidence" value="ECO:0007669"/>
    <property type="project" value="UniProtKB-KW"/>
</dbReference>
<dbReference type="Pfam" id="PF01546">
    <property type="entry name" value="Peptidase_M20"/>
    <property type="match status" value="1"/>
</dbReference>
<dbReference type="PIRSF" id="PIRSF037242">
    <property type="entry name" value="CNDP_dipeptidase"/>
    <property type="match status" value="1"/>
</dbReference>
<evidence type="ECO:0000313" key="11">
    <source>
        <dbReference type="EMBL" id="RWS28925.1"/>
    </source>
</evidence>
<dbReference type="InterPro" id="IPR002933">
    <property type="entry name" value="Peptidase_M20"/>
</dbReference>
<dbReference type="Proteomes" id="UP000288716">
    <property type="component" value="Unassembled WGS sequence"/>
</dbReference>
<dbReference type="CDD" id="cd05676">
    <property type="entry name" value="M20_dipept_like_CNDP"/>
    <property type="match status" value="1"/>
</dbReference>
<evidence type="ECO:0000256" key="2">
    <source>
        <dbReference type="ARBA" id="ARBA00022670"/>
    </source>
</evidence>
<feature type="binding site" description="in other chain" evidence="7">
    <location>
        <position position="426"/>
    </location>
    <ligand>
        <name>substrate</name>
        <note>ligand shared between homodimeric partners</note>
    </ligand>
</feature>
<dbReference type="PANTHER" id="PTHR43270:SF4">
    <property type="entry name" value="CARNOSINE DIPEPTIDASE 2, ISOFORM A"/>
    <property type="match status" value="1"/>
</dbReference>
<evidence type="ECO:0000256" key="1">
    <source>
        <dbReference type="ARBA" id="ARBA00006247"/>
    </source>
</evidence>
<dbReference type="VEuPathDB" id="VectorBase:LDEU003112"/>
<keyword evidence="4" id="KW-0378">Hydrolase</keyword>
<feature type="active site" description="Proton acceptor" evidence="6">
    <location>
        <position position="164"/>
    </location>
</feature>
<feature type="binding site" evidence="8">
    <location>
        <position position="193"/>
    </location>
    <ligand>
        <name>Mn(2+)</name>
        <dbReference type="ChEBI" id="CHEBI:29035"/>
        <label>2</label>
    </ligand>
</feature>
<dbReference type="Pfam" id="PF07687">
    <property type="entry name" value="M20_dimer"/>
    <property type="match status" value="1"/>
</dbReference>
<feature type="binding site" description="in other chain" evidence="7">
    <location>
        <position position="454"/>
    </location>
    <ligand>
        <name>substrate</name>
        <note>ligand shared between homodimeric partners</note>
    </ligand>
</feature>
<keyword evidence="3 8" id="KW-0479">Metal-binding</keyword>
<feature type="binding site" evidence="8">
    <location>
        <position position="130"/>
    </location>
    <ligand>
        <name>Mn(2+)</name>
        <dbReference type="ChEBI" id="CHEBI:29035"/>
        <label>2</label>
    </ligand>
</feature>
<dbReference type="SUPFAM" id="SSF53187">
    <property type="entry name" value="Zn-dependent exopeptidases"/>
    <property type="match status" value="1"/>
</dbReference>
<dbReference type="Gene3D" id="3.30.70.360">
    <property type="match status" value="1"/>
</dbReference>
<feature type="active site" evidence="6">
    <location>
        <position position="99"/>
    </location>
</feature>
<proteinExistence type="inferred from homology"/>
<dbReference type="InterPro" id="IPR011650">
    <property type="entry name" value="Peptidase_M20_dimer"/>
</dbReference>
<evidence type="ECO:0000313" key="12">
    <source>
        <dbReference type="Proteomes" id="UP000288716"/>
    </source>
</evidence>
<keyword evidence="8" id="KW-0464">Manganese</keyword>
<keyword evidence="5" id="KW-0482">Metalloprotease</keyword>
<feature type="domain" description="Peptidase M20 dimerisation" evidence="10">
    <location>
        <begin position="207"/>
        <end position="364"/>
    </location>
</feature>
<feature type="binding site" evidence="7">
    <location>
        <position position="226"/>
    </location>
    <ligand>
        <name>substrate</name>
        <note>ligand shared between homodimeric partners</note>
    </ligand>
</feature>
<dbReference type="Gene3D" id="3.40.630.10">
    <property type="entry name" value="Zn peptidases"/>
    <property type="match status" value="1"/>
</dbReference>
<organism evidence="11 12">
    <name type="scientific">Leptotrombidium deliense</name>
    <dbReference type="NCBI Taxonomy" id="299467"/>
    <lineage>
        <taxon>Eukaryota</taxon>
        <taxon>Metazoa</taxon>
        <taxon>Ecdysozoa</taxon>
        <taxon>Arthropoda</taxon>
        <taxon>Chelicerata</taxon>
        <taxon>Arachnida</taxon>
        <taxon>Acari</taxon>
        <taxon>Acariformes</taxon>
        <taxon>Trombidiformes</taxon>
        <taxon>Prostigmata</taxon>
        <taxon>Anystina</taxon>
        <taxon>Parasitengona</taxon>
        <taxon>Trombiculoidea</taxon>
        <taxon>Trombiculidae</taxon>
        <taxon>Leptotrombidium</taxon>
    </lineage>
</organism>
<evidence type="ECO:0000256" key="4">
    <source>
        <dbReference type="ARBA" id="ARBA00022801"/>
    </source>
</evidence>
<evidence type="ECO:0000256" key="9">
    <source>
        <dbReference type="PIRSR" id="PIRSR037242-4"/>
    </source>
</evidence>
<dbReference type="GO" id="GO:0070573">
    <property type="term" value="F:metallodipeptidase activity"/>
    <property type="evidence" value="ECO:0007669"/>
    <property type="project" value="InterPro"/>
</dbReference>
<dbReference type="InterPro" id="IPR017153">
    <property type="entry name" value="CNDP/DUG1"/>
</dbReference>
<evidence type="ECO:0000256" key="5">
    <source>
        <dbReference type="ARBA" id="ARBA00023049"/>
    </source>
</evidence>
<evidence type="ECO:0000256" key="8">
    <source>
        <dbReference type="PIRSR" id="PIRSR037242-3"/>
    </source>
</evidence>
<keyword evidence="12" id="KW-1185">Reference proteome</keyword>
<keyword evidence="2" id="KW-0645">Protease</keyword>
<dbReference type="InterPro" id="IPR001261">
    <property type="entry name" value="ArgE/DapE_CS"/>
</dbReference>
<dbReference type="OrthoDB" id="7832001at2759"/>
<evidence type="ECO:0000256" key="6">
    <source>
        <dbReference type="PIRSR" id="PIRSR037242-1"/>
    </source>
</evidence>
<protein>
    <submittedName>
        <fullName evidence="11">Cytosolic non-specific dipeptidase-like isoform X1</fullName>
    </submittedName>
</protein>
<gene>
    <name evidence="11" type="ORF">B4U80_07339</name>
</gene>
<feature type="binding site" evidence="8">
    <location>
        <position position="454"/>
    </location>
    <ligand>
        <name>Mn(2+)</name>
        <dbReference type="ChEBI" id="CHEBI:29035"/>
        <label>1</label>
    </ligand>
</feature>
<comment type="cofactor">
    <cofactor evidence="8">
        <name>Mn(2+)</name>
        <dbReference type="ChEBI" id="CHEBI:29035"/>
    </cofactor>
    <text evidence="8">Binds 2 manganese ions per subunit.</text>
</comment>
<comment type="similarity">
    <text evidence="1">Belongs to the peptidase M20A family.</text>
</comment>
<name>A0A443SN46_9ACAR</name>
<reference evidence="11 12" key="1">
    <citation type="journal article" date="2018" name="Gigascience">
        <title>Genomes of trombidid mites reveal novel predicted allergens and laterally-transferred genes associated with secondary metabolism.</title>
        <authorList>
            <person name="Dong X."/>
            <person name="Chaisiri K."/>
            <person name="Xia D."/>
            <person name="Armstrong S.D."/>
            <person name="Fang Y."/>
            <person name="Donnelly M.J."/>
            <person name="Kadowaki T."/>
            <person name="McGarry J.W."/>
            <person name="Darby A.C."/>
            <person name="Makepeace B.L."/>
        </authorList>
    </citation>
    <scope>NUCLEOTIDE SEQUENCE [LARGE SCALE GENOMIC DNA]</scope>
    <source>
        <strain evidence="11">UoL-UT</strain>
    </source>
</reference>
<evidence type="ECO:0000259" key="10">
    <source>
        <dbReference type="Pfam" id="PF07687"/>
    </source>
</evidence>
<evidence type="ECO:0000256" key="3">
    <source>
        <dbReference type="ARBA" id="ARBA00022723"/>
    </source>
</evidence>
<feature type="binding site" evidence="8">
    <location>
        <position position="130"/>
    </location>
    <ligand>
        <name>Mn(2+)</name>
        <dbReference type="ChEBI" id="CHEBI:29035"/>
        <label>1</label>
    </ligand>
</feature>
<feature type="site" description="Important for catalytic activity" evidence="9">
    <location>
        <position position="226"/>
    </location>
</feature>
<comment type="caution">
    <text evidence="11">The sequence shown here is derived from an EMBL/GenBank/DDBJ whole genome shotgun (WGS) entry which is preliminary data.</text>
</comment>
<dbReference type="EMBL" id="NCKV01001148">
    <property type="protein sequence ID" value="RWS28925.1"/>
    <property type="molecule type" value="Genomic_DNA"/>
</dbReference>
<dbReference type="InterPro" id="IPR051458">
    <property type="entry name" value="Cyt/Met_Dipeptidase"/>
</dbReference>
<feature type="binding site" evidence="7">
    <location>
        <position position="328"/>
    </location>
    <ligand>
        <name>substrate</name>
        <note>ligand shared between homodimeric partners</note>
    </ligand>
</feature>
<sequence length="481" mass="53425">MDLKKLFEFIDKNEKNYISLLNEVVAIKSVSAMAANRDETIKMVHWMAEKLKAVKATVELAELGKQTIDVVSIPLPPVLLGELGKDAKKKTLLVYGHLDVQPAAKSDGWNTEPFVLTEKDGKLYGRGATDDKGPVLCWLHAINAFQTLGIEIPVNLKFCFEAMEESGSIGLDELIKKKKDTFFKNVDFVCISDNYWLGTKKPCITYGLRGLSYFSVEIECAAKDLHSGIYGGTVYEAMTDLVALLSSLLDSKGKILIPGILEGVLPKTKEEIESYKNITFDVNEYTKEIGAKKLYQQSKEDVLAARWRYPSLSIHGIEGAFCGQGAKTVIPRKVVGKFSVRTVPQQVPAKVQECVIKYLKEQFASRNSPNTMKVNVLCSGKPWIANFKDKNFMAGRNAMKNGRLLYLMANLNIYGAEPDLTREGGSIPVTLTFQEELRKSVLLLPIGASDDGAHSQNEKINRSNYINGVKVLASYFIEISK</sequence>
<dbReference type="PANTHER" id="PTHR43270">
    <property type="entry name" value="BETA-ALA-HIS DIPEPTIDASE"/>
    <property type="match status" value="1"/>
</dbReference>
<feature type="binding site" evidence="8">
    <location>
        <position position="165"/>
    </location>
    <ligand>
        <name>Mn(2+)</name>
        <dbReference type="ChEBI" id="CHEBI:29035"/>
        <label>1</label>
    </ligand>
</feature>
<feature type="binding site" description="in other chain" evidence="7">
    <location>
        <position position="341"/>
    </location>
    <ligand>
        <name>substrate</name>
        <note>ligand shared between homodimeric partners</note>
    </ligand>
</feature>
<dbReference type="PROSITE" id="PS00759">
    <property type="entry name" value="ARGE_DAPE_CPG2_2"/>
    <property type="match status" value="1"/>
</dbReference>
<dbReference type="GO" id="GO:0006508">
    <property type="term" value="P:proteolysis"/>
    <property type="evidence" value="ECO:0007669"/>
    <property type="project" value="UniProtKB-KW"/>
</dbReference>
<feature type="binding site" evidence="8">
    <location>
        <position position="97"/>
    </location>
    <ligand>
        <name>Mn(2+)</name>
        <dbReference type="ChEBI" id="CHEBI:29035"/>
        <label>2</label>
    </ligand>
</feature>
<accession>A0A443SN46</accession>
<evidence type="ECO:0000256" key="7">
    <source>
        <dbReference type="PIRSR" id="PIRSR037242-2"/>
    </source>
</evidence>
<feature type="binding site" description="in other chain" evidence="7">
    <location>
        <position position="193"/>
    </location>
    <ligand>
        <name>substrate</name>
        <note>ligand shared between homodimeric partners</note>
    </ligand>
</feature>
<dbReference type="AlphaFoldDB" id="A0A443SN46"/>